<name>A0AAI8MYH0_9BACI</name>
<dbReference type="Gene3D" id="3.40.1350.10">
    <property type="match status" value="1"/>
</dbReference>
<dbReference type="KEGG" id="bsia:CWD84_00285"/>
<dbReference type="InterPro" id="IPR011856">
    <property type="entry name" value="tRNA_endonuc-like_dom_sf"/>
</dbReference>
<accession>A0AAI8MYH0</accession>
<dbReference type="InterPro" id="IPR011335">
    <property type="entry name" value="Restrct_endonuc-II-like"/>
</dbReference>
<dbReference type="SUPFAM" id="SSF52980">
    <property type="entry name" value="Restriction endonuclease-like"/>
    <property type="match status" value="1"/>
</dbReference>
<evidence type="ECO:0000313" key="2">
    <source>
        <dbReference type="EMBL" id="AUJ75373.1"/>
    </source>
</evidence>
<evidence type="ECO:0000259" key="1">
    <source>
        <dbReference type="Pfam" id="PF04471"/>
    </source>
</evidence>
<dbReference type="AlphaFoldDB" id="A0AAI8MYH0"/>
<dbReference type="RefSeq" id="WP_082761632.1">
    <property type="nucleotide sequence ID" value="NZ_CP025001.1"/>
</dbReference>
<gene>
    <name evidence="2" type="ORF">CWD84_00285</name>
</gene>
<sequence length="67" mass="7522">MSIECKRHKKNVDVKRARALGEALAKATSLIVNKGFTKGALEYIRDKPTLELIGGQELIHFLDENLE</sequence>
<protein>
    <recommendedName>
        <fullName evidence="1">Restriction endonuclease type IV Mrr domain-containing protein</fullName>
    </recommendedName>
</protein>
<dbReference type="Pfam" id="PF04471">
    <property type="entry name" value="Mrr_cat"/>
    <property type="match status" value="1"/>
</dbReference>
<dbReference type="Proteomes" id="UP000234366">
    <property type="component" value="Chromosome"/>
</dbReference>
<dbReference type="InterPro" id="IPR007560">
    <property type="entry name" value="Restrct_endonuc_IV_Mrr"/>
</dbReference>
<dbReference type="GO" id="GO:0004519">
    <property type="term" value="F:endonuclease activity"/>
    <property type="evidence" value="ECO:0007669"/>
    <property type="project" value="InterPro"/>
</dbReference>
<keyword evidence="3" id="KW-1185">Reference proteome</keyword>
<reference evidence="2 3" key="1">
    <citation type="submission" date="2017-11" db="EMBL/GenBank/DDBJ databases">
        <title>Genome sequence and genome mining of multiple bioactive secondary metabolites from a deep sea-derived Bacillus siamensis SCSIO 05746.</title>
        <authorList>
            <person name="Pan H.-Q."/>
            <person name="Ju J.-H."/>
        </authorList>
    </citation>
    <scope>NUCLEOTIDE SEQUENCE [LARGE SCALE GENOMIC DNA]</scope>
    <source>
        <strain evidence="2 3">SCSIO 05746</strain>
    </source>
</reference>
<organism evidence="2 3">
    <name type="scientific">Bacillus siamensis</name>
    <dbReference type="NCBI Taxonomy" id="659243"/>
    <lineage>
        <taxon>Bacteria</taxon>
        <taxon>Bacillati</taxon>
        <taxon>Bacillota</taxon>
        <taxon>Bacilli</taxon>
        <taxon>Bacillales</taxon>
        <taxon>Bacillaceae</taxon>
        <taxon>Bacillus</taxon>
        <taxon>Bacillus amyloliquefaciens group</taxon>
    </lineage>
</organism>
<dbReference type="GO" id="GO:0009307">
    <property type="term" value="P:DNA restriction-modification system"/>
    <property type="evidence" value="ECO:0007669"/>
    <property type="project" value="InterPro"/>
</dbReference>
<dbReference type="GO" id="GO:0003677">
    <property type="term" value="F:DNA binding"/>
    <property type="evidence" value="ECO:0007669"/>
    <property type="project" value="InterPro"/>
</dbReference>
<feature type="domain" description="Restriction endonuclease type IV Mrr" evidence="1">
    <location>
        <begin position="3"/>
        <end position="61"/>
    </location>
</feature>
<evidence type="ECO:0000313" key="3">
    <source>
        <dbReference type="Proteomes" id="UP000234366"/>
    </source>
</evidence>
<dbReference type="EMBL" id="CP025001">
    <property type="protein sequence ID" value="AUJ75373.1"/>
    <property type="molecule type" value="Genomic_DNA"/>
</dbReference>
<proteinExistence type="predicted"/>